<evidence type="ECO:0000313" key="2">
    <source>
        <dbReference type="EMBL" id="MBF0969589.1"/>
    </source>
</evidence>
<dbReference type="Proteomes" id="UP000704068">
    <property type="component" value="Unassembled WGS sequence"/>
</dbReference>
<protein>
    <submittedName>
        <fullName evidence="2">Uncharacterized protein</fullName>
    </submittedName>
</protein>
<keyword evidence="1" id="KW-0732">Signal</keyword>
<proteinExistence type="predicted"/>
<dbReference type="EMBL" id="JABZGR010000001">
    <property type="protein sequence ID" value="MBF0969589.1"/>
    <property type="molecule type" value="Genomic_DNA"/>
</dbReference>
<comment type="caution">
    <text evidence="2">The sequence shown here is derived from an EMBL/GenBank/DDBJ whole genome shotgun (WGS) entry which is preliminary data.</text>
</comment>
<accession>A0A929RXN0</accession>
<name>A0A929RXN0_9BACT</name>
<reference evidence="2" key="1">
    <citation type="submission" date="2020-04" db="EMBL/GenBank/DDBJ databases">
        <title>Deep metagenomics examines the oral microbiome during advanced dental caries in children, revealing novel taxa and co-occurrences with host molecules.</title>
        <authorList>
            <person name="Baker J.L."/>
            <person name="Morton J.T."/>
            <person name="Dinis M."/>
            <person name="Alvarez R."/>
            <person name="Tran N.C."/>
            <person name="Knight R."/>
            <person name="Edlund A."/>
        </authorList>
    </citation>
    <scope>NUCLEOTIDE SEQUENCE</scope>
    <source>
        <strain evidence="2">JCVI_34_bin.1</strain>
    </source>
</reference>
<feature type="signal peptide" evidence="1">
    <location>
        <begin position="1"/>
        <end position="19"/>
    </location>
</feature>
<gene>
    <name evidence="2" type="ORF">HXK21_00895</name>
</gene>
<organism evidence="2 3">
    <name type="scientific">Alloprevotella tannerae</name>
    <dbReference type="NCBI Taxonomy" id="76122"/>
    <lineage>
        <taxon>Bacteria</taxon>
        <taxon>Pseudomonadati</taxon>
        <taxon>Bacteroidota</taxon>
        <taxon>Bacteroidia</taxon>
        <taxon>Bacteroidales</taxon>
        <taxon>Prevotellaceae</taxon>
        <taxon>Alloprevotella</taxon>
    </lineage>
</organism>
<dbReference type="AlphaFoldDB" id="A0A929RXN0"/>
<evidence type="ECO:0000313" key="3">
    <source>
        <dbReference type="Proteomes" id="UP000704068"/>
    </source>
</evidence>
<dbReference type="RefSeq" id="WP_303762595.1">
    <property type="nucleotide sequence ID" value="NZ_JABZGR010000001.1"/>
</dbReference>
<sequence>MKKIIVLALAALGFTFASAQTENSEIVRIHKTDHTHKAFLLSQVKDITFEKITPLKMDVDFENIKSDEYTVDFKMPAGCKRWFLKIATTPLTGTEAEKREQVIVAHNNEFTESKYFRMQNAEAGTTYYLYMLLFDEDDVVAGLSEASVKTLAPVSDEFAISVSDITSANAKVEITPKDENMRYYRFLVTEQVREQMIARNGSIQAADLDFWKEMAQQSGVELDQYITQNTKVGYSSFDAQDFLHSPLKAETKYYVYCYGVETDGTFTTGVYEQEFTTPAPTQSDNVITANITKTYTDGCDIDVKTTDNDPYFISIQKESVWENLVAKSGSEKAAAQDLVDLILSHGGDMSYYIHQGNYQGKLQTGMDNTDCVVIICGYDGGVTTAVQALKFRTVNQ</sequence>
<feature type="chain" id="PRO_5037301984" evidence="1">
    <location>
        <begin position="20"/>
        <end position="396"/>
    </location>
</feature>
<evidence type="ECO:0000256" key="1">
    <source>
        <dbReference type="SAM" id="SignalP"/>
    </source>
</evidence>